<dbReference type="AlphaFoldDB" id="A0A543DRP7"/>
<dbReference type="EMBL" id="VFPA01000002">
    <property type="protein sequence ID" value="TQM11984.1"/>
    <property type="molecule type" value="Genomic_DNA"/>
</dbReference>
<dbReference type="OrthoDB" id="9853584at2"/>
<keyword evidence="2" id="KW-1185">Reference proteome</keyword>
<proteinExistence type="predicted"/>
<protein>
    <submittedName>
        <fullName evidence="1">Uncharacterized protein</fullName>
    </submittedName>
</protein>
<name>A0A543DRP7_9PSEU</name>
<gene>
    <name evidence="1" type="ORF">FB558_4557</name>
</gene>
<evidence type="ECO:0000313" key="2">
    <source>
        <dbReference type="Proteomes" id="UP000315677"/>
    </source>
</evidence>
<accession>A0A543DRP7</accession>
<reference evidence="1 2" key="1">
    <citation type="submission" date="2019-06" db="EMBL/GenBank/DDBJ databases">
        <title>Sequencing the genomes of 1000 actinobacteria strains.</title>
        <authorList>
            <person name="Klenk H.-P."/>
        </authorList>
    </citation>
    <scope>NUCLEOTIDE SEQUENCE [LARGE SCALE GENOMIC DNA]</scope>
    <source>
        <strain evidence="1 2">DSM 45301</strain>
    </source>
</reference>
<dbReference type="RefSeq" id="WP_142056394.1">
    <property type="nucleotide sequence ID" value="NZ_VFPA01000002.1"/>
</dbReference>
<dbReference type="Proteomes" id="UP000315677">
    <property type="component" value="Unassembled WGS sequence"/>
</dbReference>
<comment type="caution">
    <text evidence="1">The sequence shown here is derived from an EMBL/GenBank/DDBJ whole genome shotgun (WGS) entry which is preliminary data.</text>
</comment>
<organism evidence="1 2">
    <name type="scientific">Pseudonocardia kunmingensis</name>
    <dbReference type="NCBI Taxonomy" id="630975"/>
    <lineage>
        <taxon>Bacteria</taxon>
        <taxon>Bacillati</taxon>
        <taxon>Actinomycetota</taxon>
        <taxon>Actinomycetes</taxon>
        <taxon>Pseudonocardiales</taxon>
        <taxon>Pseudonocardiaceae</taxon>
        <taxon>Pseudonocardia</taxon>
    </lineage>
</organism>
<evidence type="ECO:0000313" key="1">
    <source>
        <dbReference type="EMBL" id="TQM11984.1"/>
    </source>
</evidence>
<sequence>MRRGACAEPTIVPAVVRIRLPDSPGPARVEAVLTRALATLDPPVVPEVVWVPVLSRTSRRREELTYALVLSPATPRALAGDVEDLVRRMRRTIRKAVRRELGCRAEVALRFARDHEEVAACYRAMVGNPRDVHA</sequence>